<dbReference type="RefSeq" id="WP_141135962.1">
    <property type="nucleotide sequence ID" value="NZ_FZON01000083.1"/>
</dbReference>
<accession>A0A239LBV3</accession>
<proteinExistence type="predicted"/>
<name>A0A239LBV3_9RHOB</name>
<sequence>METQTLKRLKAARAKIARMLMAEPKNEAYALHFRRAEEEVTKAEAHLSDDILTRARAVAG</sequence>
<dbReference type="EMBL" id="FZON01000083">
    <property type="protein sequence ID" value="SNT27109.1"/>
    <property type="molecule type" value="Genomic_DNA"/>
</dbReference>
<organism evidence="1 2">
    <name type="scientific">Antarctobacter heliothermus</name>
    <dbReference type="NCBI Taxonomy" id="74033"/>
    <lineage>
        <taxon>Bacteria</taxon>
        <taxon>Pseudomonadati</taxon>
        <taxon>Pseudomonadota</taxon>
        <taxon>Alphaproteobacteria</taxon>
        <taxon>Rhodobacterales</taxon>
        <taxon>Roseobacteraceae</taxon>
        <taxon>Antarctobacter</taxon>
    </lineage>
</organism>
<dbReference type="Proteomes" id="UP000198440">
    <property type="component" value="Unassembled WGS sequence"/>
</dbReference>
<gene>
    <name evidence="1" type="ORF">SAMN04488078_108318</name>
</gene>
<reference evidence="1 2" key="1">
    <citation type="submission" date="2017-06" db="EMBL/GenBank/DDBJ databases">
        <authorList>
            <person name="Kim H.J."/>
            <person name="Triplett B.A."/>
        </authorList>
    </citation>
    <scope>NUCLEOTIDE SEQUENCE [LARGE SCALE GENOMIC DNA]</scope>
    <source>
        <strain evidence="1 2">DSM 11445</strain>
    </source>
</reference>
<dbReference type="AlphaFoldDB" id="A0A239LBV3"/>
<protein>
    <submittedName>
        <fullName evidence="1">Uncharacterized protein</fullName>
    </submittedName>
</protein>
<evidence type="ECO:0000313" key="1">
    <source>
        <dbReference type="EMBL" id="SNT27109.1"/>
    </source>
</evidence>
<evidence type="ECO:0000313" key="2">
    <source>
        <dbReference type="Proteomes" id="UP000198440"/>
    </source>
</evidence>